<feature type="domain" description="CASTOR/POLLUX/SYM8 ion channel conserved" evidence="9">
    <location>
        <begin position="411"/>
        <end position="475"/>
    </location>
</feature>
<evidence type="ECO:0000259" key="9">
    <source>
        <dbReference type="Pfam" id="PF06241"/>
    </source>
</evidence>
<protein>
    <submittedName>
        <fullName evidence="10">Ion channel sym8-like protein</fullName>
    </submittedName>
</protein>
<evidence type="ECO:0000256" key="8">
    <source>
        <dbReference type="SAM" id="Phobius"/>
    </source>
</evidence>
<keyword evidence="6 8" id="KW-0472">Membrane</keyword>
<evidence type="ECO:0000256" key="7">
    <source>
        <dbReference type="SAM" id="MobiDB-lite"/>
    </source>
</evidence>
<dbReference type="SUPFAM" id="SSF81324">
    <property type="entry name" value="Voltage-gated potassium channels"/>
    <property type="match status" value="1"/>
</dbReference>
<dbReference type="PANTHER" id="PTHR31563:SF10">
    <property type="entry name" value="ION CHANNEL POLLUX-RELATED"/>
    <property type="match status" value="1"/>
</dbReference>
<evidence type="ECO:0000256" key="5">
    <source>
        <dbReference type="ARBA" id="ARBA00023065"/>
    </source>
</evidence>
<evidence type="ECO:0000256" key="3">
    <source>
        <dbReference type="ARBA" id="ARBA00022692"/>
    </source>
</evidence>
<feature type="compositionally biased region" description="Basic and acidic residues" evidence="7">
    <location>
        <begin position="612"/>
        <end position="622"/>
    </location>
</feature>
<sequence>MLASIHRCCCVHSISSLTRLPYSALERQRHLELRFPLHLVCSTRRVTPALDLFSRRQLANKPAATNGFDRNSVDEDDIYSSSTSLYNYSVERSLRQISRTLQPADYRRPRELKGLRDYWGRLAYKYYNWRSGTGNDILFVLTVVAAAVLGLGVANYVLSDGDRGGVRSFWSSIYEVAQLFFQNGFPDPSPEAAVQQIYAVSVATAGLVFFTILLAMVEQLFLEVLETNVERGSPVYERGHVLVLSWMESALSLNGVWEVMHQICQFHKPTGGTVIVVLCDESKLRMESLFARYIPEKRRYGTKFVFRQGSPLLPDNLRIVAAKDAGTTVIVSDASIAPNEADAQSIRAAVLIDELYAKGEPRGNVVVELKAGISAQLLRNACSEFVIPISTYNMNSIRLARLVMRPITAHVTNRMLDFGSNSQHYIHHFPELVGKRFRDLKYYFPDATVLGIINTGEGRCRWQPHDAVVQPGDELDILRDGSIPHHEFRPKLVQPMPDTSSEFVDVVAGSIDDCLACLETQVAADASLYELYRRGEEAEAADSDVTEKSLEDLLRKVADIPSELASSMSENALAELITSKDEIEDAADGMLLEASGNGGGDEQTAEEGAAAEAEKAAEEVTDAEKEEWQLIGSEEEKRMQQTDKPRVLIVGAAEDQFMCETIQEMDKGLAALPPGSHITLFSKHVPRSHGHGLDDLFPGTEKLQRVSVTYIMGDPLSSQELAKLPLETFGTIIIVCDKGWLDPDVDANNGIDARDTADMLRMDAMLMTVQITIRMLLSRRGCKNVRIITEKVAFQGNTRFDDPERLPLGFMFNRKDFAARLLSQVACQPKLLAVIAAGAQGTNYEMRDPNIFLAPGETLNYWGLMERVEDYGEHLLGYVEHPKGNERSLDVVMNPKGSFRNKKIAWGNRQIKLITTSLRPAAVMTCQTDGARMGSLVAQGVRSRAEDQGTAV</sequence>
<evidence type="ECO:0000256" key="6">
    <source>
        <dbReference type="ARBA" id="ARBA00023136"/>
    </source>
</evidence>
<organism evidence="10">
    <name type="scientific">Tetraselmis sp. GSL018</name>
    <dbReference type="NCBI Taxonomy" id="582737"/>
    <lineage>
        <taxon>Eukaryota</taxon>
        <taxon>Viridiplantae</taxon>
        <taxon>Chlorophyta</taxon>
        <taxon>core chlorophytes</taxon>
        <taxon>Chlorodendrophyceae</taxon>
        <taxon>Chlorodendrales</taxon>
        <taxon>Chlorodendraceae</taxon>
        <taxon>Tetraselmis</taxon>
    </lineage>
</organism>
<keyword evidence="2" id="KW-0813">Transport</keyword>
<dbReference type="InterPro" id="IPR044849">
    <property type="entry name" value="CASTOR/POLLUX/SYM8-like"/>
</dbReference>
<evidence type="ECO:0000256" key="4">
    <source>
        <dbReference type="ARBA" id="ARBA00022989"/>
    </source>
</evidence>
<keyword evidence="3 8" id="KW-0812">Transmembrane</keyword>
<gene>
    <name evidence="10" type="ORF">TSPGSL018_16123</name>
</gene>
<evidence type="ECO:0000256" key="2">
    <source>
        <dbReference type="ARBA" id="ARBA00022448"/>
    </source>
</evidence>
<dbReference type="GO" id="GO:0006811">
    <property type="term" value="P:monoatomic ion transport"/>
    <property type="evidence" value="ECO:0007669"/>
    <property type="project" value="UniProtKB-KW"/>
</dbReference>
<evidence type="ECO:0000313" key="10">
    <source>
        <dbReference type="EMBL" id="JAC65400.1"/>
    </source>
</evidence>
<dbReference type="PANTHER" id="PTHR31563">
    <property type="entry name" value="ION CHANNEL POLLUX-RELATED"/>
    <property type="match status" value="1"/>
</dbReference>
<dbReference type="GO" id="GO:0012505">
    <property type="term" value="C:endomembrane system"/>
    <property type="evidence" value="ECO:0007669"/>
    <property type="project" value="UniProtKB-SubCell"/>
</dbReference>
<feature type="region of interest" description="Disordered" evidence="7">
    <location>
        <begin position="591"/>
        <end position="622"/>
    </location>
</feature>
<accession>A0A061R3W9</accession>
<dbReference type="Pfam" id="PF06241">
    <property type="entry name" value="Castor_Poll_mid"/>
    <property type="match status" value="1"/>
</dbReference>
<proteinExistence type="predicted"/>
<dbReference type="InterPro" id="IPR010420">
    <property type="entry name" value="CASTOR/POLLUX/SYM8_dom"/>
</dbReference>
<comment type="subcellular location">
    <subcellularLocation>
        <location evidence="1">Endomembrane system</location>
        <topology evidence="1">Multi-pass membrane protein</topology>
    </subcellularLocation>
</comment>
<feature type="transmembrane region" description="Helical" evidence="8">
    <location>
        <begin position="137"/>
        <end position="158"/>
    </location>
</feature>
<reference evidence="10" key="1">
    <citation type="submission" date="2014-05" db="EMBL/GenBank/DDBJ databases">
        <title>The transcriptome of the halophilic microalga Tetraselmis sp. GSL018 isolated from the Great Salt Lake, Utah.</title>
        <authorList>
            <person name="Jinkerson R.E."/>
            <person name="D'Adamo S."/>
            <person name="Posewitz M.C."/>
        </authorList>
    </citation>
    <scope>NUCLEOTIDE SEQUENCE</scope>
    <source>
        <strain evidence="10">GSL018</strain>
    </source>
</reference>
<name>A0A061R3W9_9CHLO</name>
<evidence type="ECO:0000256" key="1">
    <source>
        <dbReference type="ARBA" id="ARBA00004127"/>
    </source>
</evidence>
<dbReference type="Gene3D" id="3.40.50.720">
    <property type="entry name" value="NAD(P)-binding Rossmann-like Domain"/>
    <property type="match status" value="1"/>
</dbReference>
<keyword evidence="5" id="KW-0406">Ion transport</keyword>
<dbReference type="EMBL" id="GBEZ01021343">
    <property type="protein sequence ID" value="JAC65400.1"/>
    <property type="molecule type" value="Transcribed_RNA"/>
</dbReference>
<dbReference type="AlphaFoldDB" id="A0A061R3W9"/>
<keyword evidence="4 8" id="KW-1133">Transmembrane helix</keyword>